<dbReference type="AlphaFoldDB" id="A0AAD3CX28"/>
<accession>A0AAD3CX28</accession>
<dbReference type="Proteomes" id="UP001054902">
    <property type="component" value="Unassembled WGS sequence"/>
</dbReference>
<evidence type="ECO:0000313" key="1">
    <source>
        <dbReference type="EMBL" id="GFH52184.1"/>
    </source>
</evidence>
<gene>
    <name evidence="1" type="ORF">CTEN210_08660</name>
</gene>
<comment type="caution">
    <text evidence="1">The sequence shown here is derived from an EMBL/GenBank/DDBJ whole genome shotgun (WGS) entry which is preliminary data.</text>
</comment>
<sequence length="292" mass="32907">MNMLGMTLEDTMNQIEGASIIVAHQNIQAEILADMGHAILDFATLFAPDTAVLRLLILCARIFNIAADYLPDGTITTDEIFVQSCMLSISCNNFLSMALPMISSTREATFRDIRSFHTIFRPAGFEWTQYKFLLSNCSIEWIELPSSSTFCESEKDLLLIYKGSISKKVGEKRYVYGKHNGKQCHELVGDLCYAKTCLDTTSRKSKRNLETNEYSNCPVDQVLQTGSSGAQVLRVDTSALKHAILSDQRIADCFRNLIFNSLQERLEAVDNANNDRIIEYNMTDDDFALQLF</sequence>
<dbReference type="EMBL" id="BLLK01000045">
    <property type="protein sequence ID" value="GFH52184.1"/>
    <property type="molecule type" value="Genomic_DNA"/>
</dbReference>
<keyword evidence="2" id="KW-1185">Reference proteome</keyword>
<evidence type="ECO:0000313" key="2">
    <source>
        <dbReference type="Proteomes" id="UP001054902"/>
    </source>
</evidence>
<reference evidence="1 2" key="1">
    <citation type="journal article" date="2021" name="Sci. Rep.">
        <title>The genome of the diatom Chaetoceros tenuissimus carries an ancient integrated fragment of an extant virus.</title>
        <authorList>
            <person name="Hongo Y."/>
            <person name="Kimura K."/>
            <person name="Takaki Y."/>
            <person name="Yoshida Y."/>
            <person name="Baba S."/>
            <person name="Kobayashi G."/>
            <person name="Nagasaki K."/>
            <person name="Hano T."/>
            <person name="Tomaru Y."/>
        </authorList>
    </citation>
    <scope>NUCLEOTIDE SEQUENCE [LARGE SCALE GENOMIC DNA]</scope>
    <source>
        <strain evidence="1 2">NIES-3715</strain>
    </source>
</reference>
<name>A0AAD3CX28_9STRA</name>
<organism evidence="1 2">
    <name type="scientific">Chaetoceros tenuissimus</name>
    <dbReference type="NCBI Taxonomy" id="426638"/>
    <lineage>
        <taxon>Eukaryota</taxon>
        <taxon>Sar</taxon>
        <taxon>Stramenopiles</taxon>
        <taxon>Ochrophyta</taxon>
        <taxon>Bacillariophyta</taxon>
        <taxon>Coscinodiscophyceae</taxon>
        <taxon>Chaetocerotophycidae</taxon>
        <taxon>Chaetocerotales</taxon>
        <taxon>Chaetocerotaceae</taxon>
        <taxon>Chaetoceros</taxon>
    </lineage>
</organism>
<proteinExistence type="predicted"/>
<protein>
    <submittedName>
        <fullName evidence="1">Uncharacterized protein</fullName>
    </submittedName>
</protein>